<feature type="domain" description="DUF2293" evidence="2">
    <location>
        <begin position="12"/>
        <end position="92"/>
    </location>
</feature>
<dbReference type="AlphaFoldDB" id="A0A645G4R0"/>
<name>A0A645G4R0_9ZZZZ</name>
<reference evidence="3" key="1">
    <citation type="submission" date="2019-08" db="EMBL/GenBank/DDBJ databases">
        <authorList>
            <person name="Kucharzyk K."/>
            <person name="Murdoch R.W."/>
            <person name="Higgins S."/>
            <person name="Loffler F."/>
        </authorList>
    </citation>
    <scope>NUCLEOTIDE SEQUENCE</scope>
</reference>
<feature type="region of interest" description="Disordered" evidence="1">
    <location>
        <begin position="90"/>
        <end position="123"/>
    </location>
</feature>
<gene>
    <name evidence="3" type="ORF">SDC9_169230</name>
</gene>
<comment type="caution">
    <text evidence="3">The sequence shown here is derived from an EMBL/GenBank/DDBJ whole genome shotgun (WGS) entry which is preliminary data.</text>
</comment>
<organism evidence="3">
    <name type="scientific">bioreactor metagenome</name>
    <dbReference type="NCBI Taxonomy" id="1076179"/>
    <lineage>
        <taxon>unclassified sequences</taxon>
        <taxon>metagenomes</taxon>
        <taxon>ecological metagenomes</taxon>
    </lineage>
</organism>
<dbReference type="InterPro" id="IPR018744">
    <property type="entry name" value="DUF2293"/>
</dbReference>
<proteinExistence type="predicted"/>
<evidence type="ECO:0000313" key="3">
    <source>
        <dbReference type="EMBL" id="MPN21848.1"/>
    </source>
</evidence>
<dbReference type="Pfam" id="PF10056">
    <property type="entry name" value="DUF2293"/>
    <property type="match status" value="1"/>
</dbReference>
<evidence type="ECO:0000259" key="2">
    <source>
        <dbReference type="Pfam" id="PF10056"/>
    </source>
</evidence>
<sequence>MLAFLNFAPECAELAALLAAQVTTHAVPVGSGTVARTGRIPLERRAEAAVIAWLRHQTTAYDQMAIARIKGERREVRRALAASSRRLLEAYRRGTPPAPENCPLRRALKAPQSTRVAPERPEA</sequence>
<dbReference type="EMBL" id="VSSQ01069923">
    <property type="protein sequence ID" value="MPN21848.1"/>
    <property type="molecule type" value="Genomic_DNA"/>
</dbReference>
<evidence type="ECO:0000256" key="1">
    <source>
        <dbReference type="SAM" id="MobiDB-lite"/>
    </source>
</evidence>
<accession>A0A645G4R0</accession>
<protein>
    <recommendedName>
        <fullName evidence="2">DUF2293 domain-containing protein</fullName>
    </recommendedName>
</protein>